<dbReference type="HOGENOM" id="CLU_1271206_0_0_11"/>
<dbReference type="Proteomes" id="UP000006304">
    <property type="component" value="Chromosome"/>
</dbReference>
<organism evidence="2 3">
    <name type="scientific">Nocardia brasiliensis (strain ATCC 700358 / HUJEG-1)</name>
    <dbReference type="NCBI Taxonomy" id="1133849"/>
    <lineage>
        <taxon>Bacteria</taxon>
        <taxon>Bacillati</taxon>
        <taxon>Actinomycetota</taxon>
        <taxon>Actinomycetes</taxon>
        <taxon>Mycobacteriales</taxon>
        <taxon>Nocardiaceae</taxon>
        <taxon>Nocardia</taxon>
    </lineage>
</organism>
<evidence type="ECO:0000256" key="1">
    <source>
        <dbReference type="SAM" id="MobiDB-lite"/>
    </source>
</evidence>
<dbReference type="AlphaFoldDB" id="K0EYQ3"/>
<reference evidence="2 3" key="1">
    <citation type="journal article" date="2012" name="J. Bacteriol.">
        <title>Complete genome sequence of Nocardia brasiliensis HUJEG-1.</title>
        <authorList>
            <person name="Vera-Cabrera L."/>
            <person name="Ortiz-Lopez R."/>
            <person name="Elizondo-Gonzalez R."/>
            <person name="Perez-Maya A.A."/>
            <person name="Ocampo-Candiani J."/>
        </authorList>
    </citation>
    <scope>NUCLEOTIDE SEQUENCE [LARGE SCALE GENOMIC DNA]</scope>
    <source>
        <strain evidence="3">ATCC 700358</strain>
    </source>
</reference>
<accession>K0EYQ3</accession>
<sequence>MSAPPVTKPAPAPTNPPGIPAPIAMPPDFHHVIDSLPTQLASPLPMMLATGAATAPDTAPTAPATKIRFRSKSSMCPLLFWIASTANSVPRPITPCTPPLMAASFHIGIAAILAAWLTRNSSRVASVRPITAMIPAVSACRAGITTAPNQVVSAYAISAARIARVMMTCNLVCSISAPIARHDLPTWRIVSMSFGIDCSPVKNWSNWLFILSAPSPE</sequence>
<protein>
    <submittedName>
        <fullName evidence="2">Uncharacterized protein</fullName>
    </submittedName>
</protein>
<feature type="region of interest" description="Disordered" evidence="1">
    <location>
        <begin position="1"/>
        <end position="23"/>
    </location>
</feature>
<dbReference type="EMBL" id="CP003876">
    <property type="protein sequence ID" value="AFU02010.1"/>
    <property type="molecule type" value="Genomic_DNA"/>
</dbReference>
<keyword evidence="3" id="KW-1185">Reference proteome</keyword>
<gene>
    <name evidence="2" type="ORF">O3I_020255</name>
</gene>
<name>K0EYQ3_NOCB7</name>
<evidence type="ECO:0000313" key="2">
    <source>
        <dbReference type="EMBL" id="AFU02010.1"/>
    </source>
</evidence>
<evidence type="ECO:0000313" key="3">
    <source>
        <dbReference type="Proteomes" id="UP000006304"/>
    </source>
</evidence>
<dbReference type="KEGG" id="nbr:O3I_020255"/>
<proteinExistence type="predicted"/>